<reference evidence="2" key="1">
    <citation type="submission" date="2023-02" db="EMBL/GenBank/DDBJ databases">
        <title>Kitasatospora phosalacinea NBRC 14627.</title>
        <authorList>
            <person name="Ichikawa N."/>
            <person name="Sato H."/>
            <person name="Tonouchi N."/>
        </authorList>
    </citation>
    <scope>NUCLEOTIDE SEQUENCE</scope>
    <source>
        <strain evidence="2">NBRC 14627</strain>
    </source>
</reference>
<evidence type="ECO:0000313" key="2">
    <source>
        <dbReference type="EMBL" id="GLW73461.1"/>
    </source>
</evidence>
<gene>
    <name evidence="2" type="ORF">Kpho02_57600</name>
</gene>
<comment type="caution">
    <text evidence="2">The sequence shown here is derived from an EMBL/GenBank/DDBJ whole genome shotgun (WGS) entry which is preliminary data.</text>
</comment>
<proteinExistence type="predicted"/>
<dbReference type="EMBL" id="BSSA01000025">
    <property type="protein sequence ID" value="GLW73461.1"/>
    <property type="molecule type" value="Genomic_DNA"/>
</dbReference>
<name>A0A9W6QEG0_9ACTN</name>
<feature type="region of interest" description="Disordered" evidence="1">
    <location>
        <begin position="1"/>
        <end position="50"/>
    </location>
</feature>
<protein>
    <submittedName>
        <fullName evidence="2">Uncharacterized protein</fullName>
    </submittedName>
</protein>
<organism evidence="2 3">
    <name type="scientific">Kitasatospora phosalacinea</name>
    <dbReference type="NCBI Taxonomy" id="2065"/>
    <lineage>
        <taxon>Bacteria</taxon>
        <taxon>Bacillati</taxon>
        <taxon>Actinomycetota</taxon>
        <taxon>Actinomycetes</taxon>
        <taxon>Kitasatosporales</taxon>
        <taxon>Streptomycetaceae</taxon>
        <taxon>Kitasatospora</taxon>
    </lineage>
</organism>
<dbReference type="AlphaFoldDB" id="A0A9W6QEG0"/>
<dbReference type="RefSeq" id="WP_285739107.1">
    <property type="nucleotide sequence ID" value="NZ_BSSA01000025.1"/>
</dbReference>
<accession>A0A9W6QEG0</accession>
<sequence>MDTPRHLIPIPAGPVGIAGRSRPRPVRSPHRAERSAPAEHSAQPVRSTEAAVPADVELYAVLGED</sequence>
<evidence type="ECO:0000313" key="3">
    <source>
        <dbReference type="Proteomes" id="UP001165041"/>
    </source>
</evidence>
<evidence type="ECO:0000256" key="1">
    <source>
        <dbReference type="SAM" id="MobiDB-lite"/>
    </source>
</evidence>
<dbReference type="Proteomes" id="UP001165041">
    <property type="component" value="Unassembled WGS sequence"/>
</dbReference>